<dbReference type="InterPro" id="IPR022837">
    <property type="entry name" value="MsrQ-like"/>
</dbReference>
<dbReference type="PANTHER" id="PTHR36964:SF1">
    <property type="entry name" value="PROTEIN-METHIONINE-SULFOXIDE REDUCTASE HEME-BINDING SUBUNIT MSRQ"/>
    <property type="match status" value="1"/>
</dbReference>
<reference evidence="9" key="2">
    <citation type="submission" date="2020-09" db="EMBL/GenBank/DDBJ databases">
        <authorList>
            <person name="Sun Q."/>
            <person name="Ohkuma M."/>
        </authorList>
    </citation>
    <scope>NUCLEOTIDE SEQUENCE</scope>
    <source>
        <strain evidence="9">JCM 14371</strain>
    </source>
</reference>
<dbReference type="GO" id="GO:0005886">
    <property type="term" value="C:plasma membrane"/>
    <property type="evidence" value="ECO:0007669"/>
    <property type="project" value="TreeGrafter"/>
</dbReference>
<protein>
    <recommendedName>
        <fullName evidence="8">Ferric oxidoreductase domain-containing protein</fullName>
    </recommendedName>
</protein>
<keyword evidence="3 7" id="KW-0812">Transmembrane</keyword>
<organism evidence="9 10">
    <name type="scientific">Deinococcus aquiradiocola</name>
    <dbReference type="NCBI Taxonomy" id="393059"/>
    <lineage>
        <taxon>Bacteria</taxon>
        <taxon>Thermotogati</taxon>
        <taxon>Deinococcota</taxon>
        <taxon>Deinococci</taxon>
        <taxon>Deinococcales</taxon>
        <taxon>Deinococcaceae</taxon>
        <taxon>Deinococcus</taxon>
    </lineage>
</organism>
<evidence type="ECO:0000313" key="9">
    <source>
        <dbReference type="EMBL" id="GGJ85352.1"/>
    </source>
</evidence>
<feature type="transmembrane region" description="Helical" evidence="7">
    <location>
        <begin position="12"/>
        <end position="32"/>
    </location>
</feature>
<dbReference type="Pfam" id="PF01794">
    <property type="entry name" value="Ferric_reduct"/>
    <property type="match status" value="1"/>
</dbReference>
<feature type="transmembrane region" description="Helical" evidence="7">
    <location>
        <begin position="145"/>
        <end position="162"/>
    </location>
</feature>
<proteinExistence type="predicted"/>
<feature type="transmembrane region" description="Helical" evidence="7">
    <location>
        <begin position="168"/>
        <end position="186"/>
    </location>
</feature>
<feature type="transmembrane region" description="Helical" evidence="7">
    <location>
        <begin position="71"/>
        <end position="88"/>
    </location>
</feature>
<comment type="subcellular location">
    <subcellularLocation>
        <location evidence="1">Membrane</location>
        <topology evidence="1">Multi-pass membrane protein</topology>
    </subcellularLocation>
</comment>
<dbReference type="PANTHER" id="PTHR36964">
    <property type="entry name" value="PROTEIN-METHIONINE-SULFOXIDE REDUCTASE HEME-BINDING SUBUNIT MSRQ"/>
    <property type="match status" value="1"/>
</dbReference>
<keyword evidence="2" id="KW-0813">Transport</keyword>
<evidence type="ECO:0000313" key="10">
    <source>
        <dbReference type="Proteomes" id="UP000635726"/>
    </source>
</evidence>
<evidence type="ECO:0000256" key="4">
    <source>
        <dbReference type="ARBA" id="ARBA00022989"/>
    </source>
</evidence>
<keyword evidence="4 7" id="KW-1133">Transmembrane helix</keyword>
<keyword evidence="10" id="KW-1185">Reference proteome</keyword>
<evidence type="ECO:0000256" key="3">
    <source>
        <dbReference type="ARBA" id="ARBA00022692"/>
    </source>
</evidence>
<dbReference type="EMBL" id="BMOE01000014">
    <property type="protein sequence ID" value="GGJ85352.1"/>
    <property type="molecule type" value="Genomic_DNA"/>
</dbReference>
<evidence type="ECO:0000256" key="2">
    <source>
        <dbReference type="ARBA" id="ARBA00022448"/>
    </source>
</evidence>
<comment type="caution">
    <text evidence="9">The sequence shown here is derived from an EMBL/GenBank/DDBJ whole genome shotgun (WGS) entry which is preliminary data.</text>
</comment>
<feature type="transmembrane region" description="Helical" evidence="7">
    <location>
        <begin position="44"/>
        <end position="62"/>
    </location>
</feature>
<evidence type="ECO:0000256" key="6">
    <source>
        <dbReference type="ARBA" id="ARBA00023136"/>
    </source>
</evidence>
<dbReference type="Proteomes" id="UP000635726">
    <property type="component" value="Unassembled WGS sequence"/>
</dbReference>
<evidence type="ECO:0000256" key="5">
    <source>
        <dbReference type="ARBA" id="ARBA00023004"/>
    </source>
</evidence>
<dbReference type="GO" id="GO:0020037">
    <property type="term" value="F:heme binding"/>
    <property type="evidence" value="ECO:0007669"/>
    <property type="project" value="TreeGrafter"/>
</dbReference>
<evidence type="ECO:0000259" key="8">
    <source>
        <dbReference type="Pfam" id="PF01794"/>
    </source>
</evidence>
<dbReference type="RefSeq" id="WP_188964271.1">
    <property type="nucleotide sequence ID" value="NZ_BMOE01000014.1"/>
</dbReference>
<keyword evidence="5" id="KW-0408">Iron</keyword>
<accession>A0A917PNG4</accession>
<gene>
    <name evidence="9" type="ORF">GCM10008939_31570</name>
</gene>
<keyword evidence="6 7" id="KW-0472">Membrane</keyword>
<evidence type="ECO:0000256" key="1">
    <source>
        <dbReference type="ARBA" id="ARBA00004141"/>
    </source>
</evidence>
<name>A0A917PNG4_9DEIO</name>
<reference evidence="9" key="1">
    <citation type="journal article" date="2014" name="Int. J. Syst. Evol. Microbiol.">
        <title>Complete genome sequence of Corynebacterium casei LMG S-19264T (=DSM 44701T), isolated from a smear-ripened cheese.</title>
        <authorList>
            <consortium name="US DOE Joint Genome Institute (JGI-PGF)"/>
            <person name="Walter F."/>
            <person name="Albersmeier A."/>
            <person name="Kalinowski J."/>
            <person name="Ruckert C."/>
        </authorList>
    </citation>
    <scope>NUCLEOTIDE SEQUENCE</scope>
    <source>
        <strain evidence="9">JCM 14371</strain>
    </source>
</reference>
<dbReference type="InterPro" id="IPR013130">
    <property type="entry name" value="Fe3_Rdtase_TM_dom"/>
</dbReference>
<evidence type="ECO:0000256" key="7">
    <source>
        <dbReference type="SAM" id="Phobius"/>
    </source>
</evidence>
<dbReference type="GO" id="GO:0016679">
    <property type="term" value="F:oxidoreductase activity, acting on diphenols and related substances as donors"/>
    <property type="evidence" value="ECO:0007669"/>
    <property type="project" value="TreeGrafter"/>
</dbReference>
<feature type="domain" description="Ferric oxidoreductase" evidence="8">
    <location>
        <begin position="61"/>
        <end position="153"/>
    </location>
</feature>
<dbReference type="AlphaFoldDB" id="A0A917PNG4"/>
<sequence length="197" mass="21422">MTARSSRAGAPLALAVALLLPLNLELLLRIVAPVGALPERREELYGFLSLAALLLVLLTRTVPPLRPQRRALGLAAFAYGAYHALLAVQHVLQGDPSNLLFLNRDTQASIWAGTVALAGLLPLALTSFPAAQRRLGRRWKTLHRAGPWLTLLSALHTAWAGVHFGLAPLRWTAVLLLALSVALFLIRPRTPQRRIPS</sequence>
<dbReference type="GO" id="GO:0010181">
    <property type="term" value="F:FMN binding"/>
    <property type="evidence" value="ECO:0007669"/>
    <property type="project" value="TreeGrafter"/>
</dbReference>
<feature type="transmembrane region" description="Helical" evidence="7">
    <location>
        <begin position="108"/>
        <end position="125"/>
    </location>
</feature>